<evidence type="ECO:0000313" key="2">
    <source>
        <dbReference type="EMBL" id="PMD29382.1"/>
    </source>
</evidence>
<evidence type="ECO:0000313" key="3">
    <source>
        <dbReference type="Proteomes" id="UP000235786"/>
    </source>
</evidence>
<sequence>MSRRSTREAGRPKGTLNTDLPPPTVPGELKMGCLEHLHVLANIQISTYAVFEYDPQEYYELDLQIFLSNLVTATNYSNYDPTVYVMSYASFYSGSPGFYTKVKGNLDIQIAQGLGD</sequence>
<evidence type="ECO:0000256" key="1">
    <source>
        <dbReference type="SAM" id="MobiDB-lite"/>
    </source>
</evidence>
<dbReference type="Proteomes" id="UP000235786">
    <property type="component" value="Unassembled WGS sequence"/>
</dbReference>
<dbReference type="EMBL" id="KZ613974">
    <property type="protein sequence ID" value="PMD29382.1"/>
    <property type="molecule type" value="Genomic_DNA"/>
</dbReference>
<reference evidence="2 3" key="1">
    <citation type="submission" date="2016-04" db="EMBL/GenBank/DDBJ databases">
        <title>A degradative enzymes factory behind the ericoid mycorrhizal symbiosis.</title>
        <authorList>
            <consortium name="DOE Joint Genome Institute"/>
            <person name="Martino E."/>
            <person name="Morin E."/>
            <person name="Grelet G."/>
            <person name="Kuo A."/>
            <person name="Kohler A."/>
            <person name="Daghino S."/>
            <person name="Barry K."/>
            <person name="Choi C."/>
            <person name="Cichocki N."/>
            <person name="Clum A."/>
            <person name="Copeland A."/>
            <person name="Hainaut M."/>
            <person name="Haridas S."/>
            <person name="Labutti K."/>
            <person name="Lindquist E."/>
            <person name="Lipzen A."/>
            <person name="Khouja H.-R."/>
            <person name="Murat C."/>
            <person name="Ohm R."/>
            <person name="Olson A."/>
            <person name="Spatafora J."/>
            <person name="Veneault-Fourrey C."/>
            <person name="Henrissat B."/>
            <person name="Grigoriev I."/>
            <person name="Martin F."/>
            <person name="Perotto S."/>
        </authorList>
    </citation>
    <scope>NUCLEOTIDE SEQUENCE [LARGE SCALE GENOMIC DNA]</scope>
    <source>
        <strain evidence="2 3">F</strain>
    </source>
</reference>
<proteinExistence type="predicted"/>
<feature type="compositionally biased region" description="Basic and acidic residues" evidence="1">
    <location>
        <begin position="1"/>
        <end position="11"/>
    </location>
</feature>
<protein>
    <submittedName>
        <fullName evidence="2">Uncharacterized protein</fullName>
    </submittedName>
</protein>
<dbReference type="OrthoDB" id="10323561at2759"/>
<organism evidence="2 3">
    <name type="scientific">Hyaloscypha variabilis (strain UAMH 11265 / GT02V1 / F)</name>
    <name type="common">Meliniomyces variabilis</name>
    <dbReference type="NCBI Taxonomy" id="1149755"/>
    <lineage>
        <taxon>Eukaryota</taxon>
        <taxon>Fungi</taxon>
        <taxon>Dikarya</taxon>
        <taxon>Ascomycota</taxon>
        <taxon>Pezizomycotina</taxon>
        <taxon>Leotiomycetes</taxon>
        <taxon>Helotiales</taxon>
        <taxon>Hyaloscyphaceae</taxon>
        <taxon>Hyaloscypha</taxon>
        <taxon>Hyaloscypha variabilis</taxon>
    </lineage>
</organism>
<gene>
    <name evidence="2" type="ORF">L207DRAFT_593423</name>
</gene>
<feature type="region of interest" description="Disordered" evidence="1">
    <location>
        <begin position="1"/>
        <end position="22"/>
    </location>
</feature>
<accession>A0A2J6QSY7</accession>
<name>A0A2J6QSY7_HYAVF</name>
<dbReference type="AlphaFoldDB" id="A0A2J6QSY7"/>
<keyword evidence="3" id="KW-1185">Reference proteome</keyword>